<keyword evidence="2" id="KW-1185">Reference proteome</keyword>
<accession>A0ACD0NWQ8</accession>
<sequence>MKENGNGSALSWRRIQRSPQPSNTKEVRAEAQKIPLINAKTSWRDKDNWRAPAVKISEPVPDSFPKTSSADHGDGRVSAVPAVRSQNDSSLQSANRGRATGRSQFSASQWIPGFGGFGSSKSSNASGNKKMMTHQSHPQAQAHAKPALESGNQPKPHHPTLAQSQVRLGSSTATPSETSGFPQPIERSFGTSPRSLTAQEQSLPPATQLHPLKIGSLSHMNHASGLERAHASPSGRESGTKTENWALTPTSSLPSLPGTPHRLKDLTPDSTGSNGFPREASSVRGNFQPRRHDDRSNSSSRPPYELQTGPFRTSNAAPLTPNLGGGQGTFAASSLGRSLVSAISSSPKRSPLSLSSHSAATGPVHAPQAHVLVGQNLSTLSPNASPKPKTRTLSPIARNAAVFYDSPVQQPANIVTLLTPGGGTQTIPGLARRDSLASIASSAQGGHTLSRSRRGSQIMLPPQSPVGSTRSGKGPGLYRPPHLRNRGSASGLRPSVAHYDRVRTPSLRGHSRSRESSVSLSSRPGSRPPSTVPFSPSDTIPEGRAAHAPPLNRRRMSSLSSFGGSVAEEAHAALRHLKAWPEDHPSQTSQPEEALRDSLRASNAGLRNLYTADLDSESLMAKLKETHDGQGGDSEEDDDGDEEFYDLSAEDMMYGGSVAESFPLSRHESVSGHKVIGDLFEVGDRIGPGMEHDGHIIKIAETSSGFEEQEKDLTGSRLEIVRKLGEGSYAVVYLVREVPRYDDDDEGAFGLADDDDFPLGRGRPRSVAYGGRAGEADGSLDCSTASNLVSDEDADVTIPAEDVLSSTLKASGGTGQVSLGNVNTPVSALQKRRRSASAYRCREFALKCLCKRDLPDDMLEVQRLEATIHQSIPPHPNIVTLYRTYETPDWLFLVLEYCPGQDLYYWLEQAQDTSDAYRADASPSADDFNSRRGRQASEDSEKQGETSTGSFDATPPSPSLLASTAGNALLSRKRVRLVSRMFRQMCDAVQFCHDRGISHRDIKPENFIVEDRRSFDDSSDADNSLGTIGDSMRESEARVIVKMTDFGLATAEERCEDFDCGSKPYMAFECHNNISQSYDPRQADIWSLGVVLLNLLFHRSPFTEPSAEHCDSFAAYCYDPIKFLTESFDGLSEDMALFLAQNVFCEASTDPSHPTSRISAGEFSAWAADLVEHLGLGGSGPPKISRGASVCYTTPLVHSRTTSMSTLPSLLGSPRPLAPTLVREAGMDPFGPEANLRQFIVQSRRGSLSPHPGVQTPDVLPSPRFTPSPQPREEDPFAAAAATAAPPPSLDVSSSTLPEAGDETLDSAEVDAMLMCGNDANGAEAMNDESERHGDSSETKESSGAEESVDSSRSARFTDAASQVDPTHQAAVRMDDDAIEAGEEQVNQETQEDDPAKTPSEGGDSLRSPSIATSNATKRRKRGARKGRTLAKQQLKRSQSVEQMSQSGVLDPEARARERDAMIAELAAASQALARQMSKAIKSKPSSTSNSVPSSPGLLPISGAAAIPSSKFSLQQLASHRSLSTNDSPSVLIPNLSRDHEMGQGIVDSPPSSEAHLQSSNASSMSAASSSNYSAYGWTDRNRAGSFVSVGTRSTDASVGAESSGSAAGSSSASNWVSAATRRERMIADRKNAGGLTLQDSGRTKPTSWRERNHSTATFDSISTVSSISTSSSDASSLYSTASAPAALPRKDSHSRSRSKGLLGMAIGLDTISERERVRDRAIGRNQIDASYLAEIFGGDPKSRRKDGGRGGGADKERERRRDRELEKQRERQDERDRSRSDLAEAEATAQDEGKGKDKESDTSPEMNRGSEPPQVEPSMVPPTLAKEKSPVFLLSKRFVRPSSSSSSNLPPSTSGSNTGASQIAMRKDASTSTTSLDGDFELAAGTPRMADGSICIPANGGTSINMKKRRGSNATANTTSSRETVKELAKSIKGISLAMSSSPSPSNPNGSESPISSTAPLFASSSSSSSSSSNENQKKPSDAVSVTAASEPEQHQHSDSTTAAASASTLTPTSTISSTNSPHPVTSSSSSLSTKKKGMSKFLLGVRGSLMNRQS</sequence>
<name>A0ACD0NWQ8_9BASI</name>
<protein>
    <submittedName>
        <fullName evidence="1">Uncharacterized protein</fullName>
    </submittedName>
</protein>
<evidence type="ECO:0000313" key="1">
    <source>
        <dbReference type="EMBL" id="PWN50260.1"/>
    </source>
</evidence>
<gene>
    <name evidence="1" type="ORF">IE53DRAFT_103936</name>
</gene>
<dbReference type="Proteomes" id="UP000245626">
    <property type="component" value="Unassembled WGS sequence"/>
</dbReference>
<proteinExistence type="predicted"/>
<organism evidence="1 2">
    <name type="scientific">Violaceomyces palustris</name>
    <dbReference type="NCBI Taxonomy" id="1673888"/>
    <lineage>
        <taxon>Eukaryota</taxon>
        <taxon>Fungi</taxon>
        <taxon>Dikarya</taxon>
        <taxon>Basidiomycota</taxon>
        <taxon>Ustilaginomycotina</taxon>
        <taxon>Ustilaginomycetes</taxon>
        <taxon>Violaceomycetales</taxon>
        <taxon>Violaceomycetaceae</taxon>
        <taxon>Violaceomyces</taxon>
    </lineage>
</organism>
<evidence type="ECO:0000313" key="2">
    <source>
        <dbReference type="Proteomes" id="UP000245626"/>
    </source>
</evidence>
<dbReference type="EMBL" id="KZ819951">
    <property type="protein sequence ID" value="PWN50260.1"/>
    <property type="molecule type" value="Genomic_DNA"/>
</dbReference>
<reference evidence="1 2" key="1">
    <citation type="journal article" date="2018" name="Mol. Biol. Evol.">
        <title>Broad Genomic Sampling Reveals a Smut Pathogenic Ancestry of the Fungal Clade Ustilaginomycotina.</title>
        <authorList>
            <person name="Kijpornyongpan T."/>
            <person name="Mondo S.J."/>
            <person name="Barry K."/>
            <person name="Sandor L."/>
            <person name="Lee J."/>
            <person name="Lipzen A."/>
            <person name="Pangilinan J."/>
            <person name="LaButti K."/>
            <person name="Hainaut M."/>
            <person name="Henrissat B."/>
            <person name="Grigoriev I.V."/>
            <person name="Spatafora J.W."/>
            <person name="Aime M.C."/>
        </authorList>
    </citation>
    <scope>NUCLEOTIDE SEQUENCE [LARGE SCALE GENOMIC DNA]</scope>
    <source>
        <strain evidence="1 2">SA 807</strain>
    </source>
</reference>